<dbReference type="FunFam" id="3.40.50.300:FF:001598">
    <property type="entry name" value="ABC transporter ced-7"/>
    <property type="match status" value="1"/>
</dbReference>
<sequence>VHHLLNPSLAALMWSETEGKYLKRMVEGFGGKREPAGHISGPIFIVLHFLILVAVFLLIEFRVWSTFDIRLTECYPQDDPAPVPGVEESLVLRVNNLQKWYGKGKNSKKAVNGITFGVHAHECFGVLGINGAGKTSTFEILTGNTLPSGGSATVGGVDCSKAPTIGYCPQADALVEELTGRQSLVILAALHGYENPHNVANIVIICVGMQEHADAKTGTYSGGQRRKISVAASLLAQNSLIILDEPTAGIDPIARRDIWSVICAFRESTNTAIVLTSHSMDEVEALVSNLIILRDGSIVVQGSPQMIKNQFGDHYNFNLVMENVTSVDMVTSQVRSVFPTASLYDSASLRNIKYRIPRLPSDVFSSLFEKASGIARRLNVANFCFTQATLEDAFMLAATAPLPKRAATP</sequence>
<proteinExistence type="predicted"/>
<keyword evidence="3" id="KW-0812">Transmembrane</keyword>
<evidence type="ECO:0000313" key="6">
    <source>
        <dbReference type="Proteomes" id="UP001328107"/>
    </source>
</evidence>
<dbReference type="InterPro" id="IPR026082">
    <property type="entry name" value="ABCA"/>
</dbReference>
<feature type="non-terminal residue" evidence="5">
    <location>
        <position position="1"/>
    </location>
</feature>
<dbReference type="Proteomes" id="UP001328107">
    <property type="component" value="Unassembled WGS sequence"/>
</dbReference>
<keyword evidence="3" id="KW-0472">Membrane</keyword>
<dbReference type="InterPro" id="IPR027417">
    <property type="entry name" value="P-loop_NTPase"/>
</dbReference>
<dbReference type="GO" id="GO:0005319">
    <property type="term" value="F:lipid transporter activity"/>
    <property type="evidence" value="ECO:0007669"/>
    <property type="project" value="TreeGrafter"/>
</dbReference>
<dbReference type="Pfam" id="PF00005">
    <property type="entry name" value="ABC_tran"/>
    <property type="match status" value="1"/>
</dbReference>
<evidence type="ECO:0000256" key="1">
    <source>
        <dbReference type="ARBA" id="ARBA00022741"/>
    </source>
</evidence>
<protein>
    <recommendedName>
        <fullName evidence="4">ABC transporter domain-containing protein</fullName>
    </recommendedName>
</protein>
<name>A0AAN5I540_9BILA</name>
<accession>A0AAN5I540</accession>
<dbReference type="PANTHER" id="PTHR19229:SF260">
    <property type="entry name" value="ABC TRANSPORTER DOMAIN-CONTAINING PROTEIN"/>
    <property type="match status" value="1"/>
</dbReference>
<dbReference type="Gene3D" id="3.40.50.300">
    <property type="entry name" value="P-loop containing nucleotide triphosphate hydrolases"/>
    <property type="match status" value="1"/>
</dbReference>
<keyword evidence="3" id="KW-1133">Transmembrane helix</keyword>
<dbReference type="SUPFAM" id="SSF52540">
    <property type="entry name" value="P-loop containing nucleoside triphosphate hydrolases"/>
    <property type="match status" value="1"/>
</dbReference>
<dbReference type="InterPro" id="IPR003439">
    <property type="entry name" value="ABC_transporter-like_ATP-bd"/>
</dbReference>
<keyword evidence="2" id="KW-0067">ATP-binding</keyword>
<reference evidence="6" key="1">
    <citation type="submission" date="2022-10" db="EMBL/GenBank/DDBJ databases">
        <title>Genome assembly of Pristionchus species.</title>
        <authorList>
            <person name="Yoshida K."/>
            <person name="Sommer R.J."/>
        </authorList>
    </citation>
    <scope>NUCLEOTIDE SEQUENCE [LARGE SCALE GENOMIC DNA]</scope>
    <source>
        <strain evidence="6">RS5460</strain>
    </source>
</reference>
<evidence type="ECO:0000313" key="5">
    <source>
        <dbReference type="EMBL" id="GMR52573.1"/>
    </source>
</evidence>
<feature type="non-terminal residue" evidence="5">
    <location>
        <position position="409"/>
    </location>
</feature>
<dbReference type="PROSITE" id="PS00211">
    <property type="entry name" value="ABC_TRANSPORTER_1"/>
    <property type="match status" value="1"/>
</dbReference>
<dbReference type="GO" id="GO:0005524">
    <property type="term" value="F:ATP binding"/>
    <property type="evidence" value="ECO:0007669"/>
    <property type="project" value="UniProtKB-KW"/>
</dbReference>
<dbReference type="GO" id="GO:0016020">
    <property type="term" value="C:membrane"/>
    <property type="evidence" value="ECO:0007669"/>
    <property type="project" value="InterPro"/>
</dbReference>
<keyword evidence="6" id="KW-1185">Reference proteome</keyword>
<comment type="caution">
    <text evidence="5">The sequence shown here is derived from an EMBL/GenBank/DDBJ whole genome shotgun (WGS) entry which is preliminary data.</text>
</comment>
<dbReference type="GO" id="GO:0140359">
    <property type="term" value="F:ABC-type transporter activity"/>
    <property type="evidence" value="ECO:0007669"/>
    <property type="project" value="InterPro"/>
</dbReference>
<dbReference type="EMBL" id="BTRK01000005">
    <property type="protein sequence ID" value="GMR52573.1"/>
    <property type="molecule type" value="Genomic_DNA"/>
</dbReference>
<dbReference type="AlphaFoldDB" id="A0AAN5I540"/>
<gene>
    <name evidence="5" type="ORF">PMAYCL1PPCAC_22768</name>
</gene>
<evidence type="ECO:0000256" key="2">
    <source>
        <dbReference type="ARBA" id="ARBA00022840"/>
    </source>
</evidence>
<dbReference type="CDD" id="cd03263">
    <property type="entry name" value="ABC_subfamily_A"/>
    <property type="match status" value="1"/>
</dbReference>
<feature type="domain" description="ABC transporter" evidence="4">
    <location>
        <begin position="92"/>
        <end position="320"/>
    </location>
</feature>
<dbReference type="SMART" id="SM00382">
    <property type="entry name" value="AAA"/>
    <property type="match status" value="1"/>
</dbReference>
<evidence type="ECO:0000259" key="4">
    <source>
        <dbReference type="PROSITE" id="PS50893"/>
    </source>
</evidence>
<dbReference type="InterPro" id="IPR017871">
    <property type="entry name" value="ABC_transporter-like_CS"/>
</dbReference>
<dbReference type="GO" id="GO:0016887">
    <property type="term" value="F:ATP hydrolysis activity"/>
    <property type="evidence" value="ECO:0007669"/>
    <property type="project" value="InterPro"/>
</dbReference>
<feature type="transmembrane region" description="Helical" evidence="3">
    <location>
        <begin position="39"/>
        <end position="59"/>
    </location>
</feature>
<evidence type="ECO:0000256" key="3">
    <source>
        <dbReference type="SAM" id="Phobius"/>
    </source>
</evidence>
<dbReference type="PROSITE" id="PS50893">
    <property type="entry name" value="ABC_TRANSPORTER_2"/>
    <property type="match status" value="1"/>
</dbReference>
<dbReference type="PANTHER" id="PTHR19229">
    <property type="entry name" value="ATP-BINDING CASSETTE TRANSPORTER SUBFAMILY A ABCA"/>
    <property type="match status" value="1"/>
</dbReference>
<dbReference type="InterPro" id="IPR003593">
    <property type="entry name" value="AAA+_ATPase"/>
</dbReference>
<organism evidence="5 6">
    <name type="scientific">Pristionchus mayeri</name>
    <dbReference type="NCBI Taxonomy" id="1317129"/>
    <lineage>
        <taxon>Eukaryota</taxon>
        <taxon>Metazoa</taxon>
        <taxon>Ecdysozoa</taxon>
        <taxon>Nematoda</taxon>
        <taxon>Chromadorea</taxon>
        <taxon>Rhabditida</taxon>
        <taxon>Rhabditina</taxon>
        <taxon>Diplogasteromorpha</taxon>
        <taxon>Diplogasteroidea</taxon>
        <taxon>Neodiplogasteridae</taxon>
        <taxon>Pristionchus</taxon>
    </lineage>
</organism>
<keyword evidence="1" id="KW-0547">Nucleotide-binding</keyword>